<reference evidence="1" key="1">
    <citation type="submission" date="2020-05" db="EMBL/GenBank/DDBJ databases">
        <title>Mycena genomes resolve the evolution of fungal bioluminescence.</title>
        <authorList>
            <person name="Tsai I.J."/>
        </authorList>
    </citation>
    <scope>NUCLEOTIDE SEQUENCE</scope>
    <source>
        <strain evidence="1">110903Hualien_Pintung</strain>
    </source>
</reference>
<evidence type="ECO:0000313" key="1">
    <source>
        <dbReference type="EMBL" id="KAF7300538.1"/>
    </source>
</evidence>
<organism evidence="1 2">
    <name type="scientific">Mycena chlorophos</name>
    <name type="common">Agaric fungus</name>
    <name type="synonym">Agaricus chlorophos</name>
    <dbReference type="NCBI Taxonomy" id="658473"/>
    <lineage>
        <taxon>Eukaryota</taxon>
        <taxon>Fungi</taxon>
        <taxon>Dikarya</taxon>
        <taxon>Basidiomycota</taxon>
        <taxon>Agaricomycotina</taxon>
        <taxon>Agaricomycetes</taxon>
        <taxon>Agaricomycetidae</taxon>
        <taxon>Agaricales</taxon>
        <taxon>Marasmiineae</taxon>
        <taxon>Mycenaceae</taxon>
        <taxon>Mycena</taxon>
    </lineage>
</organism>
<protein>
    <submittedName>
        <fullName evidence="1">Fe-containing alcohol dehydrogenase</fullName>
    </submittedName>
</protein>
<dbReference type="Gene3D" id="3.40.50.1970">
    <property type="match status" value="1"/>
</dbReference>
<name>A0A8H6SJ12_MYCCL</name>
<dbReference type="EMBL" id="JACAZE010000013">
    <property type="protein sequence ID" value="KAF7300538.1"/>
    <property type="molecule type" value="Genomic_DNA"/>
</dbReference>
<gene>
    <name evidence="1" type="ORF">HMN09_00938600</name>
</gene>
<dbReference type="AlphaFoldDB" id="A0A8H6SJ12"/>
<accession>A0A8H6SJ12</accession>
<sequence>MSTTETYRLALTADRTTPALTPPSKFTEKFDIYNNCHISYGLPFHQAVAKHVESTFHASRVYVMVSRTLATGSTALQDLKDALGDKLVGVKMGLKAHTSWNDLLEMTLECVELKADLIVTAVPEILTYLRRNWREFEYSETPVADLYIACFEAVTAEKAVGWYGHSGYIE</sequence>
<dbReference type="Proteomes" id="UP000613580">
    <property type="component" value="Unassembled WGS sequence"/>
</dbReference>
<dbReference type="OrthoDB" id="2266637at2759"/>
<proteinExistence type="predicted"/>
<keyword evidence="2" id="KW-1185">Reference proteome</keyword>
<evidence type="ECO:0000313" key="2">
    <source>
        <dbReference type="Proteomes" id="UP000613580"/>
    </source>
</evidence>
<comment type="caution">
    <text evidence="1">The sequence shown here is derived from an EMBL/GenBank/DDBJ whole genome shotgun (WGS) entry which is preliminary data.</text>
</comment>